<feature type="transmembrane region" description="Helical" evidence="1">
    <location>
        <begin position="130"/>
        <end position="147"/>
    </location>
</feature>
<gene>
    <name evidence="2" type="ORF">WMO66_02255</name>
</gene>
<proteinExistence type="predicted"/>
<keyword evidence="3" id="KW-1185">Reference proteome</keyword>
<evidence type="ECO:0000256" key="1">
    <source>
        <dbReference type="SAM" id="Phobius"/>
    </source>
</evidence>
<keyword evidence="1" id="KW-0472">Membrane</keyword>
<reference evidence="2 3" key="1">
    <citation type="submission" date="2024-03" db="EMBL/GenBank/DDBJ databases">
        <title>Human intestinal bacterial collection.</title>
        <authorList>
            <person name="Pauvert C."/>
            <person name="Hitch T.C.A."/>
            <person name="Clavel T."/>
        </authorList>
    </citation>
    <scope>NUCLEOTIDE SEQUENCE [LARGE SCALE GENOMIC DNA]</scope>
    <source>
        <strain evidence="2 3">CLA-AA-H192</strain>
    </source>
</reference>
<organism evidence="2 3">
    <name type="scientific">Faecousia intestinalis</name>
    <dbReference type="NCBI Taxonomy" id="3133167"/>
    <lineage>
        <taxon>Bacteria</taxon>
        <taxon>Bacillati</taxon>
        <taxon>Bacillota</taxon>
        <taxon>Clostridia</taxon>
        <taxon>Eubacteriales</taxon>
        <taxon>Oscillospiraceae</taxon>
        <taxon>Faecousia</taxon>
    </lineage>
</organism>
<name>A0ABV1G3V0_9FIRM</name>
<feature type="transmembrane region" description="Helical" evidence="1">
    <location>
        <begin position="50"/>
        <end position="72"/>
    </location>
</feature>
<evidence type="ECO:0000313" key="3">
    <source>
        <dbReference type="Proteomes" id="UP001491552"/>
    </source>
</evidence>
<comment type="caution">
    <text evidence="2">The sequence shown here is derived from an EMBL/GenBank/DDBJ whole genome shotgun (WGS) entry which is preliminary data.</text>
</comment>
<dbReference type="EMBL" id="JBBMFF010000117">
    <property type="protein sequence ID" value="MEQ2510081.1"/>
    <property type="molecule type" value="Genomic_DNA"/>
</dbReference>
<feature type="transmembrane region" description="Helical" evidence="1">
    <location>
        <begin position="84"/>
        <end position="110"/>
    </location>
</feature>
<keyword evidence="1" id="KW-0812">Transmembrane</keyword>
<dbReference type="Proteomes" id="UP001491552">
    <property type="component" value="Unassembled WGS sequence"/>
</dbReference>
<evidence type="ECO:0000313" key="2">
    <source>
        <dbReference type="EMBL" id="MEQ2510081.1"/>
    </source>
</evidence>
<protein>
    <submittedName>
        <fullName evidence="2">Uncharacterized protein</fullName>
    </submittedName>
</protein>
<dbReference type="RefSeq" id="WP_349134784.1">
    <property type="nucleotide sequence ID" value="NZ_JBBMFF010000117.1"/>
</dbReference>
<keyword evidence="1" id="KW-1133">Transmembrane helix</keyword>
<sequence length="148" mass="17070">MFDDQETHYPVPGETPWERLRYLATSTETIYPVPPYVCMKCRRVIVPRKWALILHDLAEFLGYFWLFGIWFWPSVGVAPAKSIALPSIALFLLCMRGAAPLAYAAIPWVLDIPDDLDAQFYAWATQKSVAYLRFFLRMLPVIAIFILP</sequence>
<accession>A0ABV1G3V0</accession>